<dbReference type="InterPro" id="IPR005625">
    <property type="entry name" value="PepSY-ass_TM"/>
</dbReference>
<keyword evidence="1" id="KW-1133">Transmembrane helix</keyword>
<dbReference type="InterPro" id="IPR025711">
    <property type="entry name" value="PepSY"/>
</dbReference>
<dbReference type="STRING" id="1306953.J121_1982"/>
<feature type="transmembrane region" description="Helical" evidence="1">
    <location>
        <begin position="206"/>
        <end position="228"/>
    </location>
</feature>
<proteinExistence type="predicted"/>
<dbReference type="PANTHER" id="PTHR34219:SF6">
    <property type="entry name" value="BLR3280 PROTEIN"/>
    <property type="match status" value="1"/>
</dbReference>
<feature type="domain" description="PepSY" evidence="2">
    <location>
        <begin position="112"/>
        <end position="178"/>
    </location>
</feature>
<feature type="transmembrane region" description="Helical" evidence="1">
    <location>
        <begin position="20"/>
        <end position="42"/>
    </location>
</feature>
<evidence type="ECO:0000259" key="2">
    <source>
        <dbReference type="Pfam" id="PF03413"/>
    </source>
</evidence>
<comment type="caution">
    <text evidence="3">The sequence shown here is derived from an EMBL/GenBank/DDBJ whole genome shotgun (WGS) entry which is preliminary data.</text>
</comment>
<evidence type="ECO:0000313" key="4">
    <source>
        <dbReference type="Proteomes" id="UP000037446"/>
    </source>
</evidence>
<dbReference type="PATRIC" id="fig|1306953.7.peg.2049"/>
<evidence type="ECO:0000256" key="1">
    <source>
        <dbReference type="SAM" id="Phobius"/>
    </source>
</evidence>
<keyword evidence="1" id="KW-0812">Transmembrane</keyword>
<name>A0A0L1KDR6_9SPHN</name>
<gene>
    <name evidence="3" type="ORF">J121_1982</name>
</gene>
<evidence type="ECO:0000313" key="3">
    <source>
        <dbReference type="EMBL" id="KNH02071.1"/>
    </source>
</evidence>
<dbReference type="Proteomes" id="UP000037446">
    <property type="component" value="Unassembled WGS sequence"/>
</dbReference>
<dbReference type="Pfam" id="PF03929">
    <property type="entry name" value="PepSY_TM"/>
    <property type="match status" value="1"/>
</dbReference>
<sequence length="244" mass="27355">MAKRSFKLRLHVLGSKLHKWLAIFVGLQVLLWMGTGALMSFLDLEEVRSEHVISRAAQTLPDDAAIPRWLSDSDDITAITTRVLDGKTVTEVRRADGAVSLHEPQSGRILSPIPAATARSIARRAWVGPQTSIHAARLVDESVGTEFRGPFPAWQITYNDVANTRVYVDASSGAVLSARSDTWRFFDFIWGLHIMDWTQRDRINSWWLLLFGIGGTIIAISGFVLLANRFPRTKRRARHGQVAR</sequence>
<protein>
    <submittedName>
        <fullName evidence="3">Membrane protein</fullName>
    </submittedName>
</protein>
<dbReference type="Pfam" id="PF03413">
    <property type="entry name" value="PepSY"/>
    <property type="match status" value="1"/>
</dbReference>
<keyword evidence="1" id="KW-0472">Membrane</keyword>
<dbReference type="AlphaFoldDB" id="A0A0L1KDR6"/>
<reference evidence="3" key="1">
    <citation type="submission" date="2015-02" db="EMBL/GenBank/DDBJ databases">
        <authorList>
            <person name="Chooi Y.-H."/>
        </authorList>
    </citation>
    <scope>NUCLEOTIDE SEQUENCE [LARGE SCALE GENOMIC DNA]</scope>
    <source>
        <strain evidence="3">LAMA 915</strain>
    </source>
</reference>
<accession>A0A0L1KDR6</accession>
<dbReference type="PANTHER" id="PTHR34219">
    <property type="entry name" value="IRON-REGULATED INNER MEMBRANE PROTEIN-RELATED"/>
    <property type="match status" value="1"/>
</dbReference>
<dbReference type="EMBL" id="JYNE01000024">
    <property type="protein sequence ID" value="KNH02071.1"/>
    <property type="molecule type" value="Genomic_DNA"/>
</dbReference>
<organism evidence="3 4">
    <name type="scientific">Qipengyuania citrea LAMA 915</name>
    <dbReference type="NCBI Taxonomy" id="1306953"/>
    <lineage>
        <taxon>Bacteria</taxon>
        <taxon>Pseudomonadati</taxon>
        <taxon>Pseudomonadota</taxon>
        <taxon>Alphaproteobacteria</taxon>
        <taxon>Sphingomonadales</taxon>
        <taxon>Erythrobacteraceae</taxon>
        <taxon>Qipengyuania</taxon>
    </lineage>
</organism>